<name>A0ABZ2GBK1_9GAMM</name>
<reference evidence="1 2" key="1">
    <citation type="journal article" date="2024" name="Front. Plant Sci.">
        <title>Comprehensive phenomic and genomic studies of the species, Pectobacterium cacticida and proposal for reclassification as Alcorniella cacticida comb. nov.</title>
        <authorList>
            <person name="Jonca J."/>
            <person name="Pirhonen M."/>
            <person name="Waleron M.M."/>
            <person name="Gawor J."/>
            <person name="Mrozik A."/>
            <person name="Smoktunowicz M."/>
            <person name="Waleron K."/>
            <person name="Waleron M."/>
        </authorList>
    </citation>
    <scope>NUCLEOTIDE SEQUENCE [LARGE SCALE GENOMIC DNA]</scope>
    <source>
        <strain evidence="1 2">DPMP6</strain>
    </source>
</reference>
<dbReference type="Pfam" id="PF10707">
    <property type="entry name" value="YrbL-PhoP_reg"/>
    <property type="match status" value="1"/>
</dbReference>
<gene>
    <name evidence="1" type="ORF">QNA12_18560</name>
</gene>
<keyword evidence="2" id="KW-1185">Reference proteome</keyword>
<organism evidence="1 2">
    <name type="scientific">Pectobacterium cacticida</name>
    <dbReference type="NCBI Taxonomy" id="69221"/>
    <lineage>
        <taxon>Bacteria</taxon>
        <taxon>Pseudomonadati</taxon>
        <taxon>Pseudomonadota</taxon>
        <taxon>Gammaproteobacteria</taxon>
        <taxon>Enterobacterales</taxon>
        <taxon>Pectobacteriaceae</taxon>
        <taxon>Pectobacterium</taxon>
    </lineage>
</organism>
<proteinExistence type="predicted"/>
<dbReference type="RefSeq" id="WP_264497517.1">
    <property type="nucleotide sequence ID" value="NZ_CP109947.1"/>
</dbReference>
<dbReference type="InterPro" id="IPR019647">
    <property type="entry name" value="PhoP_reg_network_YrbL"/>
</dbReference>
<evidence type="ECO:0000313" key="1">
    <source>
        <dbReference type="EMBL" id="WWO38448.1"/>
    </source>
</evidence>
<sequence>MADDIALTNEIVLTNKILLAKGNDRWVYQHPDDDNLIIKVVIADIPKYHSKLREMKREIHVCSAVRNEDRSYIQTIKGYVKTNLGLGEIVVKEKDSNGDIAPTLYDLAEQGELDKEKLGKLHLFLAWFIRTDVVINSLHCKNIVYSFRDEQYQFKIIDGFGDKTFFQLSHFSSYIHARNKIKCLTRLFDQLTMLTSC</sequence>
<dbReference type="EMBL" id="CP125967">
    <property type="protein sequence ID" value="WWO38448.1"/>
    <property type="molecule type" value="Genomic_DNA"/>
</dbReference>
<evidence type="ECO:0000313" key="2">
    <source>
        <dbReference type="Proteomes" id="UP001379444"/>
    </source>
</evidence>
<protein>
    <submittedName>
        <fullName evidence="1">PhoP regulatory network YrbL family protein</fullName>
    </submittedName>
</protein>
<accession>A0ABZ2GBK1</accession>
<dbReference type="Proteomes" id="UP001379444">
    <property type="component" value="Chromosome"/>
</dbReference>